<sequence>MAIYAGDREELYARTESREEGLTGAEAAERLGVHGPNVIQKREKKNYFRVYLRQYTQFFAVLLEVAAVLSLIADASAPGEGYDILGYAIAGAVVINATFAFWQEYKADQTVEALLRLMPSMVTVRREDVAETVDAREVVPGDVLLLEEGDRIAADAVLTGVNSLYVDLSTLTGESRPRHRTAEPSIAASVLEARNVVFAGTTVTSGNGTAVVYATGRKTEFGKIATLAKEVEKRQTPMQKEIVRITRILTLAAVLVGGVFFVLSYFAGFGLLVAAIFALSLIVANVPEGMLPTITLSLSLASQHMARRNALIKNLDSVQTLGSTTVICTDKTGTLTRNEMTARVIVLSSGEEVSVTGEGYLGDGEAVIKGRTEGSDERLEFFLMAALLNCRAAIEGDHLHGDPTELALVAAARKACVGPMGYEKVAEIPFTSERKMMSTVHAKDGARLIFTKGAPEVVLPKCRAFRDRTGAAVTLDEEERVRIAAHAEDLERQAYRLLAVAYGEGDEEEDLVYLGLIGLMDPPRAEVPGAVATCRRAGIRVMVLTGDNPITAGAVAEAVGLSVDRVITGDELAGISDERLEEILKDEDVLFARMRSDQKLQIATALQKNGEVVAMTGDGVNDAPALKKADIGIAMGLKGTEVAKEAADMVLIDDNFCSIVAAVEEGRTVYFNIKKFVTYILASNVPEIVPYILQFFLRIPLPLTVIQILSIDLGSDMLPGLALGSERHEKDIMEIPPVGKTERILDREVFKRGYFFLGIIEATAAMTAFLGFLFLMGWQYGDLSIAGTELHRQAMTMTLLGAVTCQLANVWTLRSWEFSAFERGLFTNKLLIVAVVLEAIWIYLLLTAPSVQAIFNTASVPPAYLLLLIPFPILLFVSHEFYKYLIRRRTGKGIHRAEEEPLPSELCGENEE</sequence>
<reference evidence="11" key="2">
    <citation type="submission" date="2019-03" db="EMBL/GenBank/DDBJ databases">
        <authorList>
            <person name="Chen S.-C."/>
            <person name="Wu S.-Y."/>
            <person name="Lai M.-C."/>
        </authorList>
    </citation>
    <scope>NUCLEOTIDE SEQUENCE</scope>
    <source>
        <strain evidence="11">ML15</strain>
    </source>
</reference>
<evidence type="ECO:0000256" key="3">
    <source>
        <dbReference type="ARBA" id="ARBA00022692"/>
    </source>
</evidence>
<dbReference type="InterPro" id="IPR004014">
    <property type="entry name" value="ATPase_P-typ_cation-transptr_N"/>
</dbReference>
<evidence type="ECO:0000259" key="10">
    <source>
        <dbReference type="SMART" id="SM00831"/>
    </source>
</evidence>
<comment type="subcellular location">
    <subcellularLocation>
        <location evidence="1">Cell membrane</location>
        <topology evidence="1">Multi-pass membrane protein</topology>
    </subcellularLocation>
</comment>
<keyword evidence="12" id="KW-1185">Reference proteome</keyword>
<dbReference type="GO" id="GO:0016887">
    <property type="term" value="F:ATP hydrolysis activity"/>
    <property type="evidence" value="ECO:0007669"/>
    <property type="project" value="InterPro"/>
</dbReference>
<dbReference type="SUPFAM" id="SSF56784">
    <property type="entry name" value="HAD-like"/>
    <property type="match status" value="1"/>
</dbReference>
<dbReference type="RefSeq" id="WP_220681612.1">
    <property type="nucleotide sequence ID" value="NZ_CP037968.1"/>
</dbReference>
<dbReference type="Pfam" id="PF00122">
    <property type="entry name" value="E1-E2_ATPase"/>
    <property type="match status" value="1"/>
</dbReference>
<dbReference type="PANTHER" id="PTHR43294">
    <property type="entry name" value="SODIUM/POTASSIUM-TRANSPORTING ATPASE SUBUNIT ALPHA"/>
    <property type="match status" value="1"/>
</dbReference>
<dbReference type="AlphaFoldDB" id="A0A8G1A346"/>
<dbReference type="Pfam" id="PF08282">
    <property type="entry name" value="Hydrolase_3"/>
    <property type="match status" value="1"/>
</dbReference>
<dbReference type="SMART" id="SM00831">
    <property type="entry name" value="Cation_ATPase_N"/>
    <property type="match status" value="1"/>
</dbReference>
<feature type="transmembrane region" description="Helical" evidence="9">
    <location>
        <begin position="864"/>
        <end position="882"/>
    </location>
</feature>
<keyword evidence="7 9" id="KW-1133">Transmembrane helix</keyword>
<feature type="transmembrane region" description="Helical" evidence="9">
    <location>
        <begin position="825"/>
        <end position="844"/>
    </location>
</feature>
<dbReference type="PRINTS" id="PR00119">
    <property type="entry name" value="CATATPASE"/>
</dbReference>
<dbReference type="Gene3D" id="1.20.1110.10">
    <property type="entry name" value="Calcium-transporting ATPase, transmembrane domain"/>
    <property type="match status" value="1"/>
</dbReference>
<feature type="transmembrane region" description="Helical" evidence="9">
    <location>
        <begin position="273"/>
        <end position="298"/>
    </location>
</feature>
<feature type="transmembrane region" description="Helical" evidence="9">
    <location>
        <begin position="794"/>
        <end position="813"/>
    </location>
</feature>
<dbReference type="SUPFAM" id="SSF81665">
    <property type="entry name" value="Calcium ATPase, transmembrane domain M"/>
    <property type="match status" value="1"/>
</dbReference>
<dbReference type="InterPro" id="IPR050510">
    <property type="entry name" value="Cation_transp_ATPase_P-type"/>
</dbReference>
<dbReference type="NCBIfam" id="TIGR01494">
    <property type="entry name" value="ATPase_P-type"/>
    <property type="match status" value="3"/>
</dbReference>
<dbReference type="Gene3D" id="3.40.50.1000">
    <property type="entry name" value="HAD superfamily/HAD-like"/>
    <property type="match status" value="1"/>
</dbReference>
<dbReference type="PANTHER" id="PTHR43294:SF21">
    <property type="entry name" value="CATION TRANSPORTING ATPASE"/>
    <property type="match status" value="1"/>
</dbReference>
<evidence type="ECO:0000256" key="4">
    <source>
        <dbReference type="ARBA" id="ARBA00022741"/>
    </source>
</evidence>
<keyword evidence="3 9" id="KW-0812">Transmembrane</keyword>
<name>A0A8G1A346_9EURY</name>
<evidence type="ECO:0000256" key="9">
    <source>
        <dbReference type="SAM" id="Phobius"/>
    </source>
</evidence>
<dbReference type="InterPro" id="IPR023299">
    <property type="entry name" value="ATPase_P-typ_cyto_dom_N"/>
</dbReference>
<evidence type="ECO:0000256" key="2">
    <source>
        <dbReference type="ARBA" id="ARBA00022475"/>
    </source>
</evidence>
<evidence type="ECO:0000256" key="8">
    <source>
        <dbReference type="ARBA" id="ARBA00023136"/>
    </source>
</evidence>
<dbReference type="GO" id="GO:0019829">
    <property type="term" value="F:ATPase-coupled monoatomic cation transmembrane transporter activity"/>
    <property type="evidence" value="ECO:0007669"/>
    <property type="project" value="TreeGrafter"/>
</dbReference>
<dbReference type="InterPro" id="IPR044492">
    <property type="entry name" value="P_typ_ATPase_HD_dom"/>
</dbReference>
<dbReference type="Pfam" id="PF13246">
    <property type="entry name" value="Cation_ATPase"/>
    <property type="match status" value="1"/>
</dbReference>
<dbReference type="SFLD" id="SFLDS00003">
    <property type="entry name" value="Haloacid_Dehalogenase"/>
    <property type="match status" value="1"/>
</dbReference>
<dbReference type="GO" id="GO:0005524">
    <property type="term" value="F:ATP binding"/>
    <property type="evidence" value="ECO:0007669"/>
    <property type="project" value="UniProtKB-KW"/>
</dbReference>
<dbReference type="GO" id="GO:0005886">
    <property type="term" value="C:plasma membrane"/>
    <property type="evidence" value="ECO:0007669"/>
    <property type="project" value="UniProtKB-SubCell"/>
</dbReference>
<dbReference type="InterPro" id="IPR018303">
    <property type="entry name" value="ATPase_P-typ_P_site"/>
</dbReference>
<dbReference type="InterPro" id="IPR023214">
    <property type="entry name" value="HAD_sf"/>
</dbReference>
<dbReference type="Gene3D" id="3.40.1110.10">
    <property type="entry name" value="Calcium-transporting ATPase, cytoplasmic domain N"/>
    <property type="match status" value="1"/>
</dbReference>
<dbReference type="Pfam" id="PF00689">
    <property type="entry name" value="Cation_ATPase_C"/>
    <property type="match status" value="1"/>
</dbReference>
<dbReference type="EMBL" id="CP037968">
    <property type="protein sequence ID" value="QYZ80302.1"/>
    <property type="molecule type" value="Genomic_DNA"/>
</dbReference>
<evidence type="ECO:0000256" key="1">
    <source>
        <dbReference type="ARBA" id="ARBA00004651"/>
    </source>
</evidence>
<dbReference type="PRINTS" id="PR00121">
    <property type="entry name" value="NAKATPASE"/>
</dbReference>
<feature type="transmembrane region" description="Helical" evidence="9">
    <location>
        <begin position="50"/>
        <end position="72"/>
    </location>
</feature>
<proteinExistence type="predicted"/>
<keyword evidence="8 9" id="KW-0472">Membrane</keyword>
<dbReference type="InterPro" id="IPR008250">
    <property type="entry name" value="ATPase_P-typ_transduc_dom_A_sf"/>
</dbReference>
<dbReference type="InterPro" id="IPR006068">
    <property type="entry name" value="ATPase_P-typ_cation-transptr_C"/>
</dbReference>
<dbReference type="OrthoDB" id="8588at2157"/>
<feature type="transmembrane region" description="Helical" evidence="9">
    <location>
        <begin position="753"/>
        <end position="774"/>
    </location>
</feature>
<keyword evidence="6" id="KW-1278">Translocase</keyword>
<keyword evidence="2" id="KW-1003">Cell membrane</keyword>
<dbReference type="SUPFAM" id="SSF81653">
    <property type="entry name" value="Calcium ATPase, transduction domain A"/>
    <property type="match status" value="1"/>
</dbReference>
<feature type="transmembrane region" description="Helical" evidence="9">
    <location>
        <begin position="84"/>
        <end position="102"/>
    </location>
</feature>
<dbReference type="Proteomes" id="UP000826709">
    <property type="component" value="Chromosome"/>
</dbReference>
<dbReference type="SFLD" id="SFLDG00002">
    <property type="entry name" value="C1.7:_P-type_atpase_like"/>
    <property type="match status" value="1"/>
</dbReference>
<feature type="domain" description="Cation-transporting P-type ATPase N-terminal" evidence="10">
    <location>
        <begin position="2"/>
        <end position="75"/>
    </location>
</feature>
<evidence type="ECO:0000256" key="7">
    <source>
        <dbReference type="ARBA" id="ARBA00022989"/>
    </source>
</evidence>
<dbReference type="GO" id="GO:1902600">
    <property type="term" value="P:proton transmembrane transport"/>
    <property type="evidence" value="ECO:0007669"/>
    <property type="project" value="TreeGrafter"/>
</dbReference>
<gene>
    <name evidence="11" type="ORF">E2N92_13115</name>
</gene>
<evidence type="ECO:0000313" key="11">
    <source>
        <dbReference type="EMBL" id="QYZ80302.1"/>
    </source>
</evidence>
<dbReference type="InterPro" id="IPR023298">
    <property type="entry name" value="ATPase_P-typ_TM_dom_sf"/>
</dbReference>
<dbReference type="SFLD" id="SFLDF00027">
    <property type="entry name" value="p-type_atpase"/>
    <property type="match status" value="1"/>
</dbReference>
<evidence type="ECO:0000256" key="5">
    <source>
        <dbReference type="ARBA" id="ARBA00022840"/>
    </source>
</evidence>
<feature type="transmembrane region" description="Helical" evidence="9">
    <location>
        <begin position="248"/>
        <end position="267"/>
    </location>
</feature>
<protein>
    <submittedName>
        <fullName evidence="11">Cation-transporting P-type ATPase</fullName>
    </submittedName>
</protein>
<evidence type="ECO:0000256" key="6">
    <source>
        <dbReference type="ARBA" id="ARBA00022967"/>
    </source>
</evidence>
<evidence type="ECO:0000313" key="12">
    <source>
        <dbReference type="Proteomes" id="UP000826709"/>
    </source>
</evidence>
<organism evidence="11 12">
    <name type="scientific">Methanofollis formosanus</name>
    <dbReference type="NCBI Taxonomy" id="299308"/>
    <lineage>
        <taxon>Archaea</taxon>
        <taxon>Methanobacteriati</taxon>
        <taxon>Methanobacteriota</taxon>
        <taxon>Stenosarchaea group</taxon>
        <taxon>Methanomicrobia</taxon>
        <taxon>Methanomicrobiales</taxon>
        <taxon>Methanomicrobiaceae</taxon>
        <taxon>Methanofollis</taxon>
    </lineage>
</organism>
<keyword evidence="5" id="KW-0067">ATP-binding</keyword>
<dbReference type="FunFam" id="3.40.50.1000:FF:000083">
    <property type="entry name" value="Sodium/potassium-transporting ATPase subunit alpha"/>
    <property type="match status" value="1"/>
</dbReference>
<dbReference type="Pfam" id="PF00690">
    <property type="entry name" value="Cation_ATPase_N"/>
    <property type="match status" value="1"/>
</dbReference>
<reference evidence="11" key="1">
    <citation type="journal article" date="2005" name="Int. J. Syst. Evol. Microbiol.">
        <title>Methanofollis formosanus sp. nov., isolated from a fish pond.</title>
        <authorList>
            <person name="Wu S.Y."/>
            <person name="Chen S.C."/>
            <person name="Lai M.C."/>
        </authorList>
    </citation>
    <scope>NUCLEOTIDE SEQUENCE</scope>
    <source>
        <strain evidence="11">ML15</strain>
    </source>
</reference>
<dbReference type="InterPro" id="IPR059000">
    <property type="entry name" value="ATPase_P-type_domA"/>
</dbReference>
<dbReference type="KEGG" id="mfk:E2N92_13115"/>
<dbReference type="PROSITE" id="PS00154">
    <property type="entry name" value="ATPASE_E1_E2"/>
    <property type="match status" value="1"/>
</dbReference>
<dbReference type="InterPro" id="IPR001757">
    <property type="entry name" value="P_typ_ATPase"/>
</dbReference>
<dbReference type="Gene3D" id="2.70.150.10">
    <property type="entry name" value="Calcium-transporting ATPase, cytoplasmic transduction domain A"/>
    <property type="match status" value="1"/>
</dbReference>
<dbReference type="InterPro" id="IPR036412">
    <property type="entry name" value="HAD-like_sf"/>
</dbReference>
<accession>A0A8G1A346</accession>
<keyword evidence="4" id="KW-0547">Nucleotide-binding</keyword>